<dbReference type="InterPro" id="IPR013087">
    <property type="entry name" value="Znf_C2H2_type"/>
</dbReference>
<proteinExistence type="predicted"/>
<feature type="region of interest" description="Disordered" evidence="9">
    <location>
        <begin position="35"/>
        <end position="54"/>
    </location>
</feature>
<dbReference type="SMART" id="SM00355">
    <property type="entry name" value="ZnF_C2H2"/>
    <property type="match status" value="2"/>
</dbReference>
<keyword evidence="6" id="KW-0238">DNA-binding</keyword>
<dbReference type="GO" id="GO:0005634">
    <property type="term" value="C:nucleus"/>
    <property type="evidence" value="ECO:0007669"/>
    <property type="project" value="UniProtKB-SubCell"/>
</dbReference>
<keyword evidence="4 8" id="KW-0863">Zinc-finger</keyword>
<dbReference type="Gene3D" id="2.30.30.140">
    <property type="match status" value="1"/>
</dbReference>
<accession>A0AAD4QXW8</accession>
<dbReference type="SUPFAM" id="SSF57667">
    <property type="entry name" value="beta-beta-alpha zinc fingers"/>
    <property type="match status" value="1"/>
</dbReference>
<evidence type="ECO:0000313" key="12">
    <source>
        <dbReference type="Proteomes" id="UP001201812"/>
    </source>
</evidence>
<evidence type="ECO:0000256" key="7">
    <source>
        <dbReference type="ARBA" id="ARBA00023242"/>
    </source>
</evidence>
<gene>
    <name evidence="11" type="ORF">DdX_18646</name>
</gene>
<evidence type="ECO:0000256" key="9">
    <source>
        <dbReference type="SAM" id="MobiDB-lite"/>
    </source>
</evidence>
<feature type="domain" description="C2H2-type" evidence="10">
    <location>
        <begin position="330"/>
        <end position="357"/>
    </location>
</feature>
<dbReference type="Gene3D" id="3.30.160.60">
    <property type="entry name" value="Classic Zinc Finger"/>
    <property type="match status" value="2"/>
</dbReference>
<dbReference type="FunFam" id="3.30.160.60:FF:000448">
    <property type="entry name" value="RE1-silencing transcription factor A"/>
    <property type="match status" value="1"/>
</dbReference>
<reference evidence="11" key="1">
    <citation type="submission" date="2022-01" db="EMBL/GenBank/DDBJ databases">
        <title>Genome Sequence Resource for Two Populations of Ditylenchus destructor, the Migratory Endoparasitic Phytonematode.</title>
        <authorList>
            <person name="Zhang H."/>
            <person name="Lin R."/>
            <person name="Xie B."/>
        </authorList>
    </citation>
    <scope>NUCLEOTIDE SEQUENCE</scope>
    <source>
        <strain evidence="11">BazhouSP</strain>
    </source>
</reference>
<feature type="domain" description="C2H2-type" evidence="10">
    <location>
        <begin position="358"/>
        <end position="382"/>
    </location>
</feature>
<comment type="subcellular location">
    <subcellularLocation>
        <location evidence="1">Nucleus</location>
    </subcellularLocation>
</comment>
<evidence type="ECO:0000259" key="10">
    <source>
        <dbReference type="PROSITE" id="PS50157"/>
    </source>
</evidence>
<dbReference type="PANTHER" id="PTHR24392">
    <property type="entry name" value="ZINC FINGER PROTEIN"/>
    <property type="match status" value="1"/>
</dbReference>
<dbReference type="AlphaFoldDB" id="A0AAD4QXW8"/>
<keyword evidence="5" id="KW-0862">Zinc</keyword>
<evidence type="ECO:0000256" key="2">
    <source>
        <dbReference type="ARBA" id="ARBA00022723"/>
    </source>
</evidence>
<feature type="compositionally biased region" description="Basic and acidic residues" evidence="9">
    <location>
        <begin position="37"/>
        <end position="54"/>
    </location>
</feature>
<evidence type="ECO:0000313" key="11">
    <source>
        <dbReference type="EMBL" id="KAI1697162.1"/>
    </source>
</evidence>
<dbReference type="EMBL" id="JAKKPZ010000283">
    <property type="protein sequence ID" value="KAI1697162.1"/>
    <property type="molecule type" value="Genomic_DNA"/>
</dbReference>
<evidence type="ECO:0000256" key="1">
    <source>
        <dbReference type="ARBA" id="ARBA00004123"/>
    </source>
</evidence>
<keyword evidence="12" id="KW-1185">Reference proteome</keyword>
<protein>
    <submittedName>
        <fullName evidence="11">C2H2-type zinc-finger domain-containing protein</fullName>
    </submittedName>
</protein>
<evidence type="ECO:0000256" key="5">
    <source>
        <dbReference type="ARBA" id="ARBA00022833"/>
    </source>
</evidence>
<sequence>MSCQEQNLDNAKQSASLLERRGIRPLLVSNMIKNQKPIRDPKECKTKTDDTKSIAEERSEAIREKARTFSSQQQKAQQSLNLLHYERHVRSGAKEDKLMLCKLAMKNFQATQRHGNNLLGAIQEARKAQAEKFFIERAHPKYHRDAFFPKDAIVLAKWPTNTVFYKAFVVSTPSDQNEPYRVNFDLDIEDDFVDDFTSPEVPQMFVINYIEMAKGEKSDNAVARTSSNEDRETQSAVGVEAEKIFETKNNDSVLQGQLGGISELSTANVKSAIESLNDQINSVGNEYSTEPNSEKNEYPKNLQCESGNKVFAGRKSWNSRVSKHKKRQLHKCDQCPYIGKRSDHLKMHMRRHTGEKPFKCEQCSYASIQKAQLKNHIRAHHA</sequence>
<dbReference type="Pfam" id="PF07039">
    <property type="entry name" value="SGF29_Tudor"/>
    <property type="match status" value="1"/>
</dbReference>
<dbReference type="Proteomes" id="UP001201812">
    <property type="component" value="Unassembled WGS sequence"/>
</dbReference>
<keyword evidence="2" id="KW-0479">Metal-binding</keyword>
<keyword evidence="7" id="KW-0539">Nucleus</keyword>
<keyword evidence="3" id="KW-0677">Repeat</keyword>
<dbReference type="GO" id="GO:0003677">
    <property type="term" value="F:DNA binding"/>
    <property type="evidence" value="ECO:0007669"/>
    <property type="project" value="UniProtKB-KW"/>
</dbReference>
<dbReference type="InterPro" id="IPR036236">
    <property type="entry name" value="Znf_C2H2_sf"/>
</dbReference>
<comment type="caution">
    <text evidence="11">The sequence shown here is derived from an EMBL/GenBank/DDBJ whole genome shotgun (WGS) entry which is preliminary data.</text>
</comment>
<evidence type="ECO:0000256" key="3">
    <source>
        <dbReference type="ARBA" id="ARBA00022737"/>
    </source>
</evidence>
<name>A0AAD4QXW8_9BILA</name>
<organism evidence="11 12">
    <name type="scientific">Ditylenchus destructor</name>
    <dbReference type="NCBI Taxonomy" id="166010"/>
    <lineage>
        <taxon>Eukaryota</taxon>
        <taxon>Metazoa</taxon>
        <taxon>Ecdysozoa</taxon>
        <taxon>Nematoda</taxon>
        <taxon>Chromadorea</taxon>
        <taxon>Rhabditida</taxon>
        <taxon>Tylenchina</taxon>
        <taxon>Tylenchomorpha</taxon>
        <taxon>Sphaerularioidea</taxon>
        <taxon>Anguinidae</taxon>
        <taxon>Anguininae</taxon>
        <taxon>Ditylenchus</taxon>
    </lineage>
</organism>
<evidence type="ECO:0000256" key="6">
    <source>
        <dbReference type="ARBA" id="ARBA00023125"/>
    </source>
</evidence>
<dbReference type="InterPro" id="IPR010750">
    <property type="entry name" value="SGF29_tudor-like_dom"/>
</dbReference>
<evidence type="ECO:0000256" key="8">
    <source>
        <dbReference type="PROSITE-ProRule" id="PRU00042"/>
    </source>
</evidence>
<evidence type="ECO:0000256" key="4">
    <source>
        <dbReference type="ARBA" id="ARBA00022771"/>
    </source>
</evidence>
<dbReference type="PROSITE" id="PS50157">
    <property type="entry name" value="ZINC_FINGER_C2H2_2"/>
    <property type="match status" value="2"/>
</dbReference>
<dbReference type="GO" id="GO:0008270">
    <property type="term" value="F:zinc ion binding"/>
    <property type="evidence" value="ECO:0007669"/>
    <property type="project" value="UniProtKB-KW"/>
</dbReference>